<protein>
    <submittedName>
        <fullName evidence="1">Uncharacterized protein</fullName>
    </submittedName>
</protein>
<sequence length="347" mass="41577">MVYIICFQYYLKKFINQTNQSFTFDNQHIILIKNIFLKINKNLTYLLLKLINKMCMINRLTSLSQQLKKQNPAKNSILEHLYLNQLLTNDEESIRKKIVELMVQATQSSQFDINVQYDQKVQQQQEEVFQDKFKLQLQNINNYSVSLKGSIFMEIARYRLEISVKLYEKIALGYTSINMVGNIDQQKQFLQQILQNQFKIAYAFADRNSYFENQQDKQYSISGHIQVYSIQQASHLMIWFRNKQNLTQINGFIIPISEIPQQCIQSVEDDLISNQIIIYNIQFSNFIIHKEYKLYFLETERDYFDYIFKQSFLLFSWLFMGHILNYYEKIDSLLENQADKQNLNQIK</sequence>
<proteinExistence type="predicted"/>
<reference evidence="2" key="1">
    <citation type="journal article" date="2006" name="PLoS Biol.">
        <title>Macronuclear genome sequence of the ciliate Tetrahymena thermophila, a model eukaryote.</title>
        <authorList>
            <person name="Eisen J.A."/>
            <person name="Coyne R.S."/>
            <person name="Wu M."/>
            <person name="Wu D."/>
            <person name="Thiagarajan M."/>
            <person name="Wortman J.R."/>
            <person name="Badger J.H."/>
            <person name="Ren Q."/>
            <person name="Amedeo P."/>
            <person name="Jones K.M."/>
            <person name="Tallon L.J."/>
            <person name="Delcher A.L."/>
            <person name="Salzberg S.L."/>
            <person name="Silva J.C."/>
            <person name="Haas B.J."/>
            <person name="Majoros W.H."/>
            <person name="Farzad M."/>
            <person name="Carlton J.M."/>
            <person name="Smith R.K. Jr."/>
            <person name="Garg J."/>
            <person name="Pearlman R.E."/>
            <person name="Karrer K.M."/>
            <person name="Sun L."/>
            <person name="Manning G."/>
            <person name="Elde N.C."/>
            <person name="Turkewitz A.P."/>
            <person name="Asai D.J."/>
            <person name="Wilkes D.E."/>
            <person name="Wang Y."/>
            <person name="Cai H."/>
            <person name="Collins K."/>
            <person name="Stewart B.A."/>
            <person name="Lee S.R."/>
            <person name="Wilamowska K."/>
            <person name="Weinberg Z."/>
            <person name="Ruzzo W.L."/>
            <person name="Wloga D."/>
            <person name="Gaertig J."/>
            <person name="Frankel J."/>
            <person name="Tsao C.-C."/>
            <person name="Gorovsky M.A."/>
            <person name="Keeling P.J."/>
            <person name="Waller R.F."/>
            <person name="Patron N.J."/>
            <person name="Cherry J.M."/>
            <person name="Stover N.A."/>
            <person name="Krieger C.J."/>
            <person name="del Toro C."/>
            <person name="Ryder H.F."/>
            <person name="Williamson S.C."/>
            <person name="Barbeau R.A."/>
            <person name="Hamilton E.P."/>
            <person name="Orias E."/>
        </authorList>
    </citation>
    <scope>NUCLEOTIDE SEQUENCE [LARGE SCALE GENOMIC DNA]</scope>
    <source>
        <strain evidence="2">SB210</strain>
    </source>
</reference>
<dbReference type="RefSeq" id="XP_001028147.2">
    <property type="nucleotide sequence ID" value="XM_001028147.2"/>
</dbReference>
<accession>I7M4R4</accession>
<dbReference type="KEGG" id="tet:TTHERM_00527420"/>
<dbReference type="AlphaFoldDB" id="I7M4R4"/>
<dbReference type="EMBL" id="GG662209">
    <property type="protein sequence ID" value="EAS07905.2"/>
    <property type="molecule type" value="Genomic_DNA"/>
</dbReference>
<keyword evidence="2" id="KW-1185">Reference proteome</keyword>
<dbReference type="Proteomes" id="UP000009168">
    <property type="component" value="Unassembled WGS sequence"/>
</dbReference>
<dbReference type="InParanoid" id="I7M4R4"/>
<dbReference type="GeneID" id="7839258"/>
<name>I7M4R4_TETTS</name>
<evidence type="ECO:0000313" key="1">
    <source>
        <dbReference type="EMBL" id="EAS07905.2"/>
    </source>
</evidence>
<gene>
    <name evidence="1" type="ORF">TTHERM_00527420</name>
</gene>
<organism evidence="1 2">
    <name type="scientific">Tetrahymena thermophila (strain SB210)</name>
    <dbReference type="NCBI Taxonomy" id="312017"/>
    <lineage>
        <taxon>Eukaryota</taxon>
        <taxon>Sar</taxon>
        <taxon>Alveolata</taxon>
        <taxon>Ciliophora</taxon>
        <taxon>Intramacronucleata</taxon>
        <taxon>Oligohymenophorea</taxon>
        <taxon>Hymenostomatida</taxon>
        <taxon>Tetrahymenina</taxon>
        <taxon>Tetrahymenidae</taxon>
        <taxon>Tetrahymena</taxon>
    </lineage>
</organism>
<evidence type="ECO:0000313" key="2">
    <source>
        <dbReference type="Proteomes" id="UP000009168"/>
    </source>
</evidence>